<dbReference type="Pfam" id="PF13621">
    <property type="entry name" value="Cupin_8"/>
    <property type="match status" value="1"/>
</dbReference>
<reference evidence="2 3" key="1">
    <citation type="submission" date="2024-09" db="EMBL/GenBank/DDBJ databases">
        <title>Rethinking Asexuality: The Enigmatic Case of Functional Sexual Genes in Lepraria (Stereocaulaceae).</title>
        <authorList>
            <person name="Doellman M."/>
            <person name="Sun Y."/>
            <person name="Barcenas-Pena A."/>
            <person name="Lumbsch H.T."/>
            <person name="Grewe F."/>
        </authorList>
    </citation>
    <scope>NUCLEOTIDE SEQUENCE [LARGE SCALE GENOMIC DNA]</scope>
    <source>
        <strain evidence="2 3">Mercado 3170</strain>
    </source>
</reference>
<sequence length="252" mass="28553">MSLEAFEAQLRVGRPVVIKGAMDHWPALNERPWRSRAYLLEKTFGGRRLVPVEVGRSYTDEGWGQRIVTFGEFMEGYLTGGDEGNGMGYLAQHDLFTQIPSLRNDICIPDYCYTDPPPPAPGTPLAARSPMPKLEEPMLNAWFGPAGTVSPLHTDPYHNVLCQIVGRKYVILYAPEESQKVYPRGVEGGGVDMSNTSEVDVENVDEERWPLFKEAEYVECILKEGECLYIPVGWWHYVRSLTVSFSVSFWWN</sequence>
<organism evidence="2 3">
    <name type="scientific">Stereocaulon virgatum</name>
    <dbReference type="NCBI Taxonomy" id="373712"/>
    <lineage>
        <taxon>Eukaryota</taxon>
        <taxon>Fungi</taxon>
        <taxon>Dikarya</taxon>
        <taxon>Ascomycota</taxon>
        <taxon>Pezizomycotina</taxon>
        <taxon>Lecanoromycetes</taxon>
        <taxon>OSLEUM clade</taxon>
        <taxon>Lecanoromycetidae</taxon>
        <taxon>Lecanorales</taxon>
        <taxon>Lecanorineae</taxon>
        <taxon>Stereocaulaceae</taxon>
        <taxon>Stereocaulon</taxon>
    </lineage>
</organism>
<protein>
    <recommendedName>
        <fullName evidence="1">JmjC domain-containing protein</fullName>
    </recommendedName>
</protein>
<keyword evidence="3" id="KW-1185">Reference proteome</keyword>
<dbReference type="PANTHER" id="PTHR12461">
    <property type="entry name" value="HYPOXIA-INDUCIBLE FACTOR 1 ALPHA INHIBITOR-RELATED"/>
    <property type="match status" value="1"/>
</dbReference>
<gene>
    <name evidence="2" type="ORF">N7G274_004789</name>
</gene>
<evidence type="ECO:0000313" key="3">
    <source>
        <dbReference type="Proteomes" id="UP001590950"/>
    </source>
</evidence>
<dbReference type="Proteomes" id="UP001590950">
    <property type="component" value="Unassembled WGS sequence"/>
</dbReference>
<feature type="domain" description="JmjC" evidence="1">
    <location>
        <begin position="88"/>
        <end position="252"/>
    </location>
</feature>
<proteinExistence type="predicted"/>
<dbReference type="PROSITE" id="PS51184">
    <property type="entry name" value="JMJC"/>
    <property type="match status" value="1"/>
</dbReference>
<dbReference type="EMBL" id="JBEFKJ010000014">
    <property type="protein sequence ID" value="KAL2042300.1"/>
    <property type="molecule type" value="Genomic_DNA"/>
</dbReference>
<accession>A0ABR4AB27</accession>
<dbReference type="Gene3D" id="2.60.120.650">
    <property type="entry name" value="Cupin"/>
    <property type="match status" value="1"/>
</dbReference>
<dbReference type="InterPro" id="IPR003347">
    <property type="entry name" value="JmjC_dom"/>
</dbReference>
<comment type="caution">
    <text evidence="2">The sequence shown here is derived from an EMBL/GenBank/DDBJ whole genome shotgun (WGS) entry which is preliminary data.</text>
</comment>
<evidence type="ECO:0000259" key="1">
    <source>
        <dbReference type="PROSITE" id="PS51184"/>
    </source>
</evidence>
<dbReference type="InterPro" id="IPR041667">
    <property type="entry name" value="Cupin_8"/>
</dbReference>
<evidence type="ECO:0000313" key="2">
    <source>
        <dbReference type="EMBL" id="KAL2042300.1"/>
    </source>
</evidence>
<dbReference type="SMART" id="SM00558">
    <property type="entry name" value="JmjC"/>
    <property type="match status" value="1"/>
</dbReference>
<dbReference type="PANTHER" id="PTHR12461:SF101">
    <property type="entry name" value="TRNA WYBUTOSINE-SYNTHESIZING PROTEIN 4"/>
    <property type="match status" value="1"/>
</dbReference>
<dbReference type="SUPFAM" id="SSF51197">
    <property type="entry name" value="Clavaminate synthase-like"/>
    <property type="match status" value="1"/>
</dbReference>
<name>A0ABR4AB27_9LECA</name>